<accession>A0A2R7UI12</accession>
<sequence length="68" mass="7482">MERKAVSVTLRCLKCGGQDLVIPQRLNKKALLTCRGCAAIAKYGDLMDAEGRRLIADIRQRLPLLEAG</sequence>
<dbReference type="Proteomes" id="UP000244874">
    <property type="component" value="Unassembled WGS sequence"/>
</dbReference>
<organism evidence="1 2">
    <name type="scientific">Pseudomonas plecoglossicida</name>
    <dbReference type="NCBI Taxonomy" id="70775"/>
    <lineage>
        <taxon>Bacteria</taxon>
        <taxon>Pseudomonadati</taxon>
        <taxon>Pseudomonadota</taxon>
        <taxon>Gammaproteobacteria</taxon>
        <taxon>Pseudomonadales</taxon>
        <taxon>Pseudomonadaceae</taxon>
        <taxon>Pseudomonas</taxon>
    </lineage>
</organism>
<evidence type="ECO:0000313" key="1">
    <source>
        <dbReference type="EMBL" id="PTU51837.1"/>
    </source>
</evidence>
<name>A0A2R7UI12_PSEDL</name>
<comment type="caution">
    <text evidence="1">The sequence shown here is derived from an EMBL/GenBank/DDBJ whole genome shotgun (WGS) entry which is preliminary data.</text>
</comment>
<gene>
    <name evidence="1" type="ORF">DBB42_12940</name>
</gene>
<reference evidence="1 2" key="1">
    <citation type="submission" date="2018-04" db="EMBL/GenBank/DDBJ databases">
        <authorList>
            <person name="Go L.Y."/>
            <person name="Mitchell J.A."/>
        </authorList>
    </citation>
    <scope>NUCLEOTIDE SEQUENCE [LARGE SCALE GENOMIC DNA]</scope>
    <source>
        <strain evidence="1 2">KCJK7865</strain>
    </source>
</reference>
<dbReference type="AlphaFoldDB" id="A0A2R7UI12"/>
<proteinExistence type="predicted"/>
<dbReference type="EMBL" id="QANO01000111">
    <property type="protein sequence ID" value="PTU51837.1"/>
    <property type="molecule type" value="Genomic_DNA"/>
</dbReference>
<evidence type="ECO:0000313" key="2">
    <source>
        <dbReference type="Proteomes" id="UP000244874"/>
    </source>
</evidence>
<protein>
    <submittedName>
        <fullName evidence="1">Uncharacterized protein</fullName>
    </submittedName>
</protein>